<evidence type="ECO:0000313" key="2">
    <source>
        <dbReference type="EMBL" id="QCC51758.1"/>
    </source>
</evidence>
<dbReference type="InterPro" id="IPR045792">
    <property type="entry name" value="DUF6036"/>
</dbReference>
<dbReference type="STRING" id="1457250.GCA_000755225_00661"/>
<dbReference type="EMBL" id="CP031310">
    <property type="protein sequence ID" value="QCC51758.1"/>
    <property type="molecule type" value="Genomic_DNA"/>
</dbReference>
<dbReference type="InterPro" id="IPR043519">
    <property type="entry name" value="NT_sf"/>
</dbReference>
<sequence>MRPTFGREYVEDEFQQIAAALAEPLTVYLIGGGAMALRDLKGATKDIDLVVADGDAYARLWAVLTDLGYTEIQSLDADYRALGATSCVENDDGCRIDIFNQQVANKLVLTEGMVDRSEPFLTTGPLTVRLVRNVDIFLFKLVAGRDDDIEDMSVLVEAGLDYNFVETELERQIERLGDDQFTTFANEALLELQERYGVTTPIEDRVRELTRRYYHGLEVLQILDEPKSIEEVAAELDLEVSTVNERIAYLEEFDRVTRDGDMIILPEQQRN</sequence>
<evidence type="ECO:0000259" key="1">
    <source>
        <dbReference type="Pfam" id="PF19502"/>
    </source>
</evidence>
<accession>A0A4D6HF18</accession>
<dbReference type="SUPFAM" id="SSF81301">
    <property type="entry name" value="Nucleotidyltransferase"/>
    <property type="match status" value="1"/>
</dbReference>
<dbReference type="RefSeq" id="WP_049994629.1">
    <property type="nucleotide sequence ID" value="NZ_CP031310.1"/>
</dbReference>
<dbReference type="Gene3D" id="3.30.460.40">
    <property type="match status" value="1"/>
</dbReference>
<organism evidence="2 3">
    <name type="scientific">Halapricum salinum</name>
    <dbReference type="NCBI Taxonomy" id="1457250"/>
    <lineage>
        <taxon>Archaea</taxon>
        <taxon>Methanobacteriati</taxon>
        <taxon>Methanobacteriota</taxon>
        <taxon>Stenosarchaea group</taxon>
        <taxon>Halobacteria</taxon>
        <taxon>Halobacteriales</taxon>
        <taxon>Haloarculaceae</taxon>
        <taxon>Halapricum</taxon>
    </lineage>
</organism>
<proteinExistence type="predicted"/>
<name>A0A4D6HF18_9EURY</name>
<dbReference type="Pfam" id="PF19502">
    <property type="entry name" value="DUF6036"/>
    <property type="match status" value="1"/>
</dbReference>
<gene>
    <name evidence="2" type="ORF">DV733_11150</name>
</gene>
<keyword evidence="3" id="KW-1185">Reference proteome</keyword>
<dbReference type="SUPFAM" id="SSF46785">
    <property type="entry name" value="Winged helix' DNA-binding domain"/>
    <property type="match status" value="1"/>
</dbReference>
<dbReference type="KEGG" id="hsn:DV733_11150"/>
<protein>
    <recommendedName>
        <fullName evidence="1">DUF6036 domain-containing protein</fullName>
    </recommendedName>
</protein>
<dbReference type="AlphaFoldDB" id="A0A4D6HF18"/>
<dbReference type="GeneID" id="39848428"/>
<feature type="domain" description="DUF6036" evidence="1">
    <location>
        <begin position="23"/>
        <end position="165"/>
    </location>
</feature>
<reference evidence="2 3" key="1">
    <citation type="journal article" date="2019" name="Nat. Commun.">
        <title>A new type of DNA phosphorothioation-based antiviral system in archaea.</title>
        <authorList>
            <person name="Xiong L."/>
            <person name="Liu S."/>
            <person name="Chen S."/>
            <person name="Xiao Y."/>
            <person name="Zhu B."/>
            <person name="Gao Y."/>
            <person name="Zhang Y."/>
            <person name="Chen B."/>
            <person name="Luo J."/>
            <person name="Deng Z."/>
            <person name="Chen X."/>
            <person name="Wang L."/>
            <person name="Chen S."/>
        </authorList>
    </citation>
    <scope>NUCLEOTIDE SEQUENCE [LARGE SCALE GENOMIC DNA]</scope>
    <source>
        <strain evidence="2 3">CBA1105</strain>
    </source>
</reference>
<dbReference type="Proteomes" id="UP000296706">
    <property type="component" value="Chromosome"/>
</dbReference>
<evidence type="ECO:0000313" key="3">
    <source>
        <dbReference type="Proteomes" id="UP000296706"/>
    </source>
</evidence>
<dbReference type="InterPro" id="IPR036390">
    <property type="entry name" value="WH_DNA-bd_sf"/>
</dbReference>